<gene>
    <name evidence="14" type="primary">Dsec\GM16418</name>
    <name evidence="14" type="ORF">Dsec_GM16418</name>
</gene>
<feature type="compositionally biased region" description="Basic and acidic residues" evidence="12">
    <location>
        <begin position="602"/>
        <end position="621"/>
    </location>
</feature>
<dbReference type="Proteomes" id="UP000001292">
    <property type="component" value="Unassembled WGS sequence"/>
</dbReference>
<keyword evidence="8" id="KW-0406">Ion transport</keyword>
<dbReference type="PANTHER" id="PTHR42985">
    <property type="entry name" value="SODIUM-COUPLED MONOCARBOXYLATE TRANSPORTER"/>
    <property type="match status" value="1"/>
</dbReference>
<keyword evidence="3" id="KW-0813">Transport</keyword>
<evidence type="ECO:0000313" key="14">
    <source>
        <dbReference type="EMBL" id="EDW50983.1"/>
    </source>
</evidence>
<dbReference type="GO" id="GO:0015293">
    <property type="term" value="F:symporter activity"/>
    <property type="evidence" value="ECO:0007669"/>
    <property type="project" value="TreeGrafter"/>
</dbReference>
<dbReference type="Gene3D" id="1.20.1730.10">
    <property type="entry name" value="Sodium/glucose cotransporter"/>
    <property type="match status" value="1"/>
</dbReference>
<evidence type="ECO:0000256" key="5">
    <source>
        <dbReference type="ARBA" id="ARBA00022692"/>
    </source>
</evidence>
<feature type="transmembrane region" description="Helical" evidence="13">
    <location>
        <begin position="67"/>
        <end position="88"/>
    </location>
</feature>
<dbReference type="CDD" id="cd11492">
    <property type="entry name" value="SLC5sbd_NIS-SMVT"/>
    <property type="match status" value="1"/>
</dbReference>
<proteinExistence type="inferred from homology"/>
<dbReference type="KEGG" id="dse:6619525"/>
<dbReference type="STRING" id="7238.B4IJ30"/>
<evidence type="ECO:0000256" key="3">
    <source>
        <dbReference type="ARBA" id="ARBA00022448"/>
    </source>
</evidence>
<feature type="transmembrane region" description="Helical" evidence="13">
    <location>
        <begin position="351"/>
        <end position="372"/>
    </location>
</feature>
<feature type="transmembrane region" description="Helical" evidence="13">
    <location>
        <begin position="198"/>
        <end position="221"/>
    </location>
</feature>
<dbReference type="OMA" id="RMDIDFR"/>
<keyword evidence="4" id="KW-1003">Cell membrane</keyword>
<evidence type="ECO:0000256" key="2">
    <source>
        <dbReference type="ARBA" id="ARBA00006434"/>
    </source>
</evidence>
<comment type="similarity">
    <text evidence="2 11">Belongs to the sodium:solute symporter (SSF) (TC 2.A.21) family.</text>
</comment>
<evidence type="ECO:0000256" key="8">
    <source>
        <dbReference type="ARBA" id="ARBA00023065"/>
    </source>
</evidence>
<dbReference type="GO" id="GO:0006814">
    <property type="term" value="P:sodium ion transport"/>
    <property type="evidence" value="ECO:0007669"/>
    <property type="project" value="UniProtKB-KW"/>
</dbReference>
<evidence type="ECO:0000256" key="13">
    <source>
        <dbReference type="SAM" id="Phobius"/>
    </source>
</evidence>
<dbReference type="PhylomeDB" id="B4IJ30"/>
<evidence type="ECO:0000256" key="12">
    <source>
        <dbReference type="SAM" id="MobiDB-lite"/>
    </source>
</evidence>
<dbReference type="PANTHER" id="PTHR42985:SF46">
    <property type="entry name" value="FI02923P-RELATED"/>
    <property type="match status" value="1"/>
</dbReference>
<feature type="region of interest" description="Disordered" evidence="12">
    <location>
        <begin position="592"/>
        <end position="621"/>
    </location>
</feature>
<feature type="transmembrane region" description="Helical" evidence="13">
    <location>
        <begin position="419"/>
        <end position="444"/>
    </location>
</feature>
<dbReference type="InterPro" id="IPR051163">
    <property type="entry name" value="Sodium:Solute_Symporter_SSF"/>
</dbReference>
<dbReference type="OrthoDB" id="6132759at2759"/>
<evidence type="ECO:0000256" key="6">
    <source>
        <dbReference type="ARBA" id="ARBA00022989"/>
    </source>
</evidence>
<evidence type="ECO:0000256" key="1">
    <source>
        <dbReference type="ARBA" id="ARBA00004651"/>
    </source>
</evidence>
<evidence type="ECO:0000256" key="9">
    <source>
        <dbReference type="ARBA" id="ARBA00023136"/>
    </source>
</evidence>
<feature type="transmembrane region" description="Helical" evidence="13">
    <location>
        <begin position="173"/>
        <end position="191"/>
    </location>
</feature>
<dbReference type="EMBL" id="CH480846">
    <property type="protein sequence ID" value="EDW50983.1"/>
    <property type="molecule type" value="Genomic_DNA"/>
</dbReference>
<reference evidence="14 15" key="1">
    <citation type="journal article" date="2007" name="Nature">
        <title>Evolution of genes and genomes on the Drosophila phylogeny.</title>
        <authorList>
            <consortium name="Drosophila 12 Genomes Consortium"/>
            <person name="Clark A.G."/>
            <person name="Eisen M.B."/>
            <person name="Smith D.R."/>
            <person name="Bergman C.M."/>
            <person name="Oliver B."/>
            <person name="Markow T.A."/>
            <person name="Kaufman T.C."/>
            <person name="Kellis M."/>
            <person name="Gelbart W."/>
            <person name="Iyer V.N."/>
            <person name="Pollard D.A."/>
            <person name="Sackton T.B."/>
            <person name="Larracuente A.M."/>
            <person name="Singh N.D."/>
            <person name="Abad J.P."/>
            <person name="Abt D.N."/>
            <person name="Adryan B."/>
            <person name="Aguade M."/>
            <person name="Akashi H."/>
            <person name="Anderson W.W."/>
            <person name="Aquadro C.F."/>
            <person name="Ardell D.H."/>
            <person name="Arguello R."/>
            <person name="Artieri C.G."/>
            <person name="Barbash D.A."/>
            <person name="Barker D."/>
            <person name="Barsanti P."/>
            <person name="Batterham P."/>
            <person name="Batzoglou S."/>
            <person name="Begun D."/>
            <person name="Bhutkar A."/>
            <person name="Blanco E."/>
            <person name="Bosak S.A."/>
            <person name="Bradley R.K."/>
            <person name="Brand A.D."/>
            <person name="Brent M.R."/>
            <person name="Brooks A.N."/>
            <person name="Brown R.H."/>
            <person name="Butlin R.K."/>
            <person name="Caggese C."/>
            <person name="Calvi B.R."/>
            <person name="Bernardo de Carvalho A."/>
            <person name="Caspi A."/>
            <person name="Castrezana S."/>
            <person name="Celniker S.E."/>
            <person name="Chang J.L."/>
            <person name="Chapple C."/>
            <person name="Chatterji S."/>
            <person name="Chinwalla A."/>
            <person name="Civetta A."/>
            <person name="Clifton S.W."/>
            <person name="Comeron J.M."/>
            <person name="Costello J.C."/>
            <person name="Coyne J.A."/>
            <person name="Daub J."/>
            <person name="David R.G."/>
            <person name="Delcher A.L."/>
            <person name="Delehaunty K."/>
            <person name="Do C.B."/>
            <person name="Ebling H."/>
            <person name="Edwards K."/>
            <person name="Eickbush T."/>
            <person name="Evans J.D."/>
            <person name="Filipski A."/>
            <person name="Findeiss S."/>
            <person name="Freyhult E."/>
            <person name="Fulton L."/>
            <person name="Fulton R."/>
            <person name="Garcia A.C."/>
            <person name="Gardiner A."/>
            <person name="Garfield D.A."/>
            <person name="Garvin B.E."/>
            <person name="Gibson G."/>
            <person name="Gilbert D."/>
            <person name="Gnerre S."/>
            <person name="Godfrey J."/>
            <person name="Good R."/>
            <person name="Gotea V."/>
            <person name="Gravely B."/>
            <person name="Greenberg A.J."/>
            <person name="Griffiths-Jones S."/>
            <person name="Gross S."/>
            <person name="Guigo R."/>
            <person name="Gustafson E.A."/>
            <person name="Haerty W."/>
            <person name="Hahn M.W."/>
            <person name="Halligan D.L."/>
            <person name="Halpern A.L."/>
            <person name="Halter G.M."/>
            <person name="Han M.V."/>
            <person name="Heger A."/>
            <person name="Hillier L."/>
            <person name="Hinrichs A.S."/>
            <person name="Holmes I."/>
            <person name="Hoskins R.A."/>
            <person name="Hubisz M.J."/>
            <person name="Hultmark D."/>
            <person name="Huntley M.A."/>
            <person name="Jaffe D.B."/>
            <person name="Jagadeeshan S."/>
            <person name="Jeck W.R."/>
            <person name="Johnson J."/>
            <person name="Jones C.D."/>
            <person name="Jordan W.C."/>
            <person name="Karpen G.H."/>
            <person name="Kataoka E."/>
            <person name="Keightley P.D."/>
            <person name="Kheradpour P."/>
            <person name="Kirkness E.F."/>
            <person name="Koerich L.B."/>
            <person name="Kristiansen K."/>
            <person name="Kudrna D."/>
            <person name="Kulathinal R.J."/>
            <person name="Kumar S."/>
            <person name="Kwok R."/>
            <person name="Lander E."/>
            <person name="Langley C.H."/>
            <person name="Lapoint R."/>
            <person name="Lazzaro B.P."/>
            <person name="Lee S.J."/>
            <person name="Levesque L."/>
            <person name="Li R."/>
            <person name="Lin C.F."/>
            <person name="Lin M.F."/>
            <person name="Lindblad-Toh K."/>
            <person name="Llopart A."/>
            <person name="Long M."/>
            <person name="Low L."/>
            <person name="Lozovsky E."/>
            <person name="Lu J."/>
            <person name="Luo M."/>
            <person name="Machado C.A."/>
            <person name="Makalowski W."/>
            <person name="Marzo M."/>
            <person name="Matsuda M."/>
            <person name="Matzkin L."/>
            <person name="McAllister B."/>
            <person name="McBride C.S."/>
            <person name="McKernan B."/>
            <person name="McKernan K."/>
            <person name="Mendez-Lago M."/>
            <person name="Minx P."/>
            <person name="Mollenhauer M.U."/>
            <person name="Montooth K."/>
            <person name="Mount S.M."/>
            <person name="Mu X."/>
            <person name="Myers E."/>
            <person name="Negre B."/>
            <person name="Newfeld S."/>
            <person name="Nielsen R."/>
            <person name="Noor M.A."/>
            <person name="O'Grady P."/>
            <person name="Pachter L."/>
            <person name="Papaceit M."/>
            <person name="Parisi M.J."/>
            <person name="Parisi M."/>
            <person name="Parts L."/>
            <person name="Pedersen J.S."/>
            <person name="Pesole G."/>
            <person name="Phillippy A.M."/>
            <person name="Ponting C.P."/>
            <person name="Pop M."/>
            <person name="Porcelli D."/>
            <person name="Powell J.R."/>
            <person name="Prohaska S."/>
            <person name="Pruitt K."/>
            <person name="Puig M."/>
            <person name="Quesneville H."/>
            <person name="Ram K.R."/>
            <person name="Rand D."/>
            <person name="Rasmussen M.D."/>
            <person name="Reed L.K."/>
            <person name="Reenan R."/>
            <person name="Reily A."/>
            <person name="Remington K.A."/>
            <person name="Rieger T.T."/>
            <person name="Ritchie M.G."/>
            <person name="Robin C."/>
            <person name="Rogers Y.H."/>
            <person name="Rohde C."/>
            <person name="Rozas J."/>
            <person name="Rubenfield M.J."/>
            <person name="Ruiz A."/>
            <person name="Russo S."/>
            <person name="Salzberg S.L."/>
            <person name="Sanchez-Gracia A."/>
            <person name="Saranga D.J."/>
            <person name="Sato H."/>
            <person name="Schaeffer S.W."/>
            <person name="Schatz M.C."/>
            <person name="Schlenke T."/>
            <person name="Schwartz R."/>
            <person name="Segarra C."/>
            <person name="Singh R.S."/>
            <person name="Sirot L."/>
            <person name="Sirota M."/>
            <person name="Sisneros N.B."/>
            <person name="Smith C.D."/>
            <person name="Smith T.F."/>
            <person name="Spieth J."/>
            <person name="Stage D.E."/>
            <person name="Stark A."/>
            <person name="Stephan W."/>
            <person name="Strausberg R.L."/>
            <person name="Strempel S."/>
            <person name="Sturgill D."/>
            <person name="Sutton G."/>
            <person name="Sutton G.G."/>
            <person name="Tao W."/>
            <person name="Teichmann S."/>
            <person name="Tobari Y.N."/>
            <person name="Tomimura Y."/>
            <person name="Tsolas J.M."/>
            <person name="Valente V.L."/>
            <person name="Venter E."/>
            <person name="Venter J.C."/>
            <person name="Vicario S."/>
            <person name="Vieira F.G."/>
            <person name="Vilella A.J."/>
            <person name="Villasante A."/>
            <person name="Walenz B."/>
            <person name="Wang J."/>
            <person name="Wasserman M."/>
            <person name="Watts T."/>
            <person name="Wilson D."/>
            <person name="Wilson R.K."/>
            <person name="Wing R.A."/>
            <person name="Wolfner M.F."/>
            <person name="Wong A."/>
            <person name="Wong G.K."/>
            <person name="Wu C.I."/>
            <person name="Wu G."/>
            <person name="Yamamoto D."/>
            <person name="Yang H.P."/>
            <person name="Yang S.P."/>
            <person name="Yorke J.A."/>
            <person name="Yoshida K."/>
            <person name="Zdobnov E."/>
            <person name="Zhang P."/>
            <person name="Zhang Y."/>
            <person name="Zimin A.V."/>
            <person name="Baldwin J."/>
            <person name="Abdouelleil A."/>
            <person name="Abdulkadir J."/>
            <person name="Abebe A."/>
            <person name="Abera B."/>
            <person name="Abreu J."/>
            <person name="Acer S.C."/>
            <person name="Aftuck L."/>
            <person name="Alexander A."/>
            <person name="An P."/>
            <person name="Anderson E."/>
            <person name="Anderson S."/>
            <person name="Arachi H."/>
            <person name="Azer M."/>
            <person name="Bachantsang P."/>
            <person name="Barry A."/>
            <person name="Bayul T."/>
            <person name="Berlin A."/>
            <person name="Bessette D."/>
            <person name="Bloom T."/>
            <person name="Blye J."/>
            <person name="Boguslavskiy L."/>
            <person name="Bonnet C."/>
            <person name="Boukhgalter B."/>
            <person name="Bourzgui I."/>
            <person name="Brown A."/>
            <person name="Cahill P."/>
            <person name="Channer S."/>
            <person name="Cheshatsang Y."/>
            <person name="Chuda L."/>
            <person name="Citroen M."/>
            <person name="Collymore A."/>
            <person name="Cooke P."/>
            <person name="Costello M."/>
            <person name="D'Aco K."/>
            <person name="Daza R."/>
            <person name="De Haan G."/>
            <person name="DeGray S."/>
            <person name="DeMaso C."/>
            <person name="Dhargay N."/>
            <person name="Dooley K."/>
            <person name="Dooley E."/>
            <person name="Doricent M."/>
            <person name="Dorje P."/>
            <person name="Dorjee K."/>
            <person name="Dupes A."/>
            <person name="Elong R."/>
            <person name="Falk J."/>
            <person name="Farina A."/>
            <person name="Faro S."/>
            <person name="Ferguson D."/>
            <person name="Fisher S."/>
            <person name="Foley C.D."/>
            <person name="Franke A."/>
            <person name="Friedrich D."/>
            <person name="Gadbois L."/>
            <person name="Gearin G."/>
            <person name="Gearin C.R."/>
            <person name="Giannoukos G."/>
            <person name="Goode T."/>
            <person name="Graham J."/>
            <person name="Grandbois E."/>
            <person name="Grewal S."/>
            <person name="Gyaltsen K."/>
            <person name="Hafez N."/>
            <person name="Hagos B."/>
            <person name="Hall J."/>
            <person name="Henson C."/>
            <person name="Hollinger A."/>
            <person name="Honan T."/>
            <person name="Huard M.D."/>
            <person name="Hughes L."/>
            <person name="Hurhula B."/>
            <person name="Husby M.E."/>
            <person name="Kamat A."/>
            <person name="Kanga B."/>
            <person name="Kashin S."/>
            <person name="Khazanovich D."/>
            <person name="Kisner P."/>
            <person name="Lance K."/>
            <person name="Lara M."/>
            <person name="Lee W."/>
            <person name="Lennon N."/>
            <person name="Letendre F."/>
            <person name="LeVine R."/>
            <person name="Lipovsky A."/>
            <person name="Liu X."/>
            <person name="Liu J."/>
            <person name="Liu S."/>
            <person name="Lokyitsang T."/>
            <person name="Lokyitsang Y."/>
            <person name="Lubonja R."/>
            <person name="Lui A."/>
            <person name="MacDonald P."/>
            <person name="Magnisalis V."/>
            <person name="Maru K."/>
            <person name="Matthews C."/>
            <person name="McCusker W."/>
            <person name="McDonough S."/>
            <person name="Mehta T."/>
            <person name="Meldrim J."/>
            <person name="Meneus L."/>
            <person name="Mihai O."/>
            <person name="Mihalev A."/>
            <person name="Mihova T."/>
            <person name="Mittelman R."/>
            <person name="Mlenga V."/>
            <person name="Montmayeur A."/>
            <person name="Mulrain L."/>
            <person name="Navidi A."/>
            <person name="Naylor J."/>
            <person name="Negash T."/>
            <person name="Nguyen T."/>
            <person name="Nguyen N."/>
            <person name="Nicol R."/>
            <person name="Norbu C."/>
            <person name="Norbu N."/>
            <person name="Novod N."/>
            <person name="O'Neill B."/>
            <person name="Osman S."/>
            <person name="Markiewicz E."/>
            <person name="Oyono O.L."/>
            <person name="Patti C."/>
            <person name="Phunkhang P."/>
            <person name="Pierre F."/>
            <person name="Priest M."/>
            <person name="Raghuraman S."/>
            <person name="Rege F."/>
            <person name="Reyes R."/>
            <person name="Rise C."/>
            <person name="Rogov P."/>
            <person name="Ross K."/>
            <person name="Ryan E."/>
            <person name="Settipalli S."/>
            <person name="Shea T."/>
            <person name="Sherpa N."/>
            <person name="Shi L."/>
            <person name="Shih D."/>
            <person name="Sparrow T."/>
            <person name="Spaulding J."/>
            <person name="Stalker J."/>
            <person name="Stange-Thomann N."/>
            <person name="Stavropoulos S."/>
            <person name="Stone C."/>
            <person name="Strader C."/>
            <person name="Tesfaye S."/>
            <person name="Thomson T."/>
            <person name="Thoulutsang Y."/>
            <person name="Thoulutsang D."/>
            <person name="Topham K."/>
            <person name="Topping I."/>
            <person name="Tsamla T."/>
            <person name="Vassiliev H."/>
            <person name="Vo A."/>
            <person name="Wangchuk T."/>
            <person name="Wangdi T."/>
            <person name="Weiand M."/>
            <person name="Wilkinson J."/>
            <person name="Wilson A."/>
            <person name="Yadav S."/>
            <person name="Young G."/>
            <person name="Yu Q."/>
            <person name="Zembek L."/>
            <person name="Zhong D."/>
            <person name="Zimmer A."/>
            <person name="Zwirko Z."/>
            <person name="Jaffe D.B."/>
            <person name="Alvarez P."/>
            <person name="Brockman W."/>
            <person name="Butler J."/>
            <person name="Chin C."/>
            <person name="Gnerre S."/>
            <person name="Grabherr M."/>
            <person name="Kleber M."/>
            <person name="Mauceli E."/>
            <person name="MacCallum I."/>
        </authorList>
    </citation>
    <scope>NUCLEOTIDE SEQUENCE [LARGE SCALE GENOMIC DNA]</scope>
    <source>
        <strain evidence="15">Rob3c / Tucson 14021-0248.25</strain>
    </source>
</reference>
<evidence type="ECO:0000256" key="7">
    <source>
        <dbReference type="ARBA" id="ARBA00023053"/>
    </source>
</evidence>
<keyword evidence="15" id="KW-1185">Reference proteome</keyword>
<feature type="transmembrane region" description="Helical" evidence="13">
    <location>
        <begin position="451"/>
        <end position="468"/>
    </location>
</feature>
<feature type="transmembrane region" description="Helical" evidence="13">
    <location>
        <begin position="141"/>
        <end position="161"/>
    </location>
</feature>
<dbReference type="InterPro" id="IPR001734">
    <property type="entry name" value="Na/solute_symporter"/>
</dbReference>
<keyword evidence="9 13" id="KW-0472">Membrane</keyword>
<dbReference type="NCBIfam" id="TIGR00813">
    <property type="entry name" value="sss"/>
    <property type="match status" value="1"/>
</dbReference>
<keyword evidence="5 13" id="KW-0812">Transmembrane</keyword>
<dbReference type="GO" id="GO:0005886">
    <property type="term" value="C:plasma membrane"/>
    <property type="evidence" value="ECO:0007669"/>
    <property type="project" value="UniProtKB-SubCell"/>
</dbReference>
<feature type="transmembrane region" description="Helical" evidence="13">
    <location>
        <begin position="393"/>
        <end position="413"/>
    </location>
</feature>
<dbReference type="AlphaFoldDB" id="B4IJ30"/>
<protein>
    <submittedName>
        <fullName evidence="14">GM16418</fullName>
    </submittedName>
</protein>
<keyword evidence="7" id="KW-0915">Sodium</keyword>
<sequence length="621" mass="68506">MSTTTTTTMASAVSSASQDLRFGLTDYFVFIIMLGASAGIGVYFGFFSRSKNTTEEYLRGGKKMQTLPIAISLVASQLSGIAIMSIPAESYTYGFNYIFVVLAMLVVIPILIYLIVPVFYENNVSNCYEYLEMRFNKRTRQLVTFFFVTNSFLMLPVYMFIPSLAFAQVTGMNIHLINVMVSSICIFYTMLGGIKAVVWTDVVQGGIMLLSVVAVGVLGTIRSGGISTVMERASDGGRFNFDFGLDPRIRMTFWGATMGGIFMWTGHIGLNQSCVQRIVSLPSYSHAKKSLIVSGLGFLIISFFNTISGIIMFARYYGCDPMLAGLVSKPDKMMPFFVQDIMGHLAGMPGVFISCVFSAALSSLSATLNSLAGVVYFDYIKPRIRHTEARANWAMKLIVVVMGGYCILGGFIVQNFNSILQTVVTITGINTGAVVGVFLLGMFVPRCNGKTAVTSIIVSVVAMVWIIANGQMNFKSGLIKYEVLPNSLDQCEARGLHMIAEAINKTDFTPVTMKPPSGAPVTTAFHSDRDFSLYDISFYWYKVLGSALVFLCAIPLSYMWRPDENEKQNPKLYSPFVRKFLSLPVKDQELEEVPLRGSKVGETPDLRIDPTEKEKQTVTEP</sequence>
<feature type="transmembrane region" description="Helical" evidence="13">
    <location>
        <begin position="291"/>
        <end position="317"/>
    </location>
</feature>
<feature type="transmembrane region" description="Helical" evidence="13">
    <location>
        <begin position="27"/>
        <end position="46"/>
    </location>
</feature>
<evidence type="ECO:0000256" key="11">
    <source>
        <dbReference type="RuleBase" id="RU362091"/>
    </source>
</evidence>
<keyword evidence="10" id="KW-0739">Sodium transport</keyword>
<dbReference type="HOGENOM" id="CLU_018808_11_1_1"/>
<evidence type="ECO:0000256" key="4">
    <source>
        <dbReference type="ARBA" id="ARBA00022475"/>
    </source>
</evidence>
<feature type="transmembrane region" description="Helical" evidence="13">
    <location>
        <begin position="251"/>
        <end position="270"/>
    </location>
</feature>
<keyword evidence="6 13" id="KW-1133">Transmembrane helix</keyword>
<evidence type="ECO:0000313" key="15">
    <source>
        <dbReference type="Proteomes" id="UP000001292"/>
    </source>
</evidence>
<organism evidence="15">
    <name type="scientific">Drosophila sechellia</name>
    <name type="common">Fruit fly</name>
    <dbReference type="NCBI Taxonomy" id="7238"/>
    <lineage>
        <taxon>Eukaryota</taxon>
        <taxon>Metazoa</taxon>
        <taxon>Ecdysozoa</taxon>
        <taxon>Arthropoda</taxon>
        <taxon>Hexapoda</taxon>
        <taxon>Insecta</taxon>
        <taxon>Pterygota</taxon>
        <taxon>Neoptera</taxon>
        <taxon>Endopterygota</taxon>
        <taxon>Diptera</taxon>
        <taxon>Brachycera</taxon>
        <taxon>Muscomorpha</taxon>
        <taxon>Ephydroidea</taxon>
        <taxon>Drosophilidae</taxon>
        <taxon>Drosophila</taxon>
        <taxon>Sophophora</taxon>
    </lineage>
</organism>
<comment type="subcellular location">
    <subcellularLocation>
        <location evidence="1">Cell membrane</location>
        <topology evidence="1">Multi-pass membrane protein</topology>
    </subcellularLocation>
</comment>
<dbReference type="InterPro" id="IPR038377">
    <property type="entry name" value="Na/Glc_symporter_sf"/>
</dbReference>
<dbReference type="Pfam" id="PF00474">
    <property type="entry name" value="SSF"/>
    <property type="match status" value="1"/>
</dbReference>
<evidence type="ECO:0000256" key="10">
    <source>
        <dbReference type="ARBA" id="ARBA00023201"/>
    </source>
</evidence>
<dbReference type="PROSITE" id="PS50283">
    <property type="entry name" value="NA_SOLUT_SYMP_3"/>
    <property type="match status" value="1"/>
</dbReference>
<feature type="transmembrane region" description="Helical" evidence="13">
    <location>
        <begin position="539"/>
        <end position="560"/>
    </location>
</feature>
<feature type="transmembrane region" description="Helical" evidence="13">
    <location>
        <begin position="94"/>
        <end position="120"/>
    </location>
</feature>
<name>B4IJ30_DROSE</name>
<accession>B4IJ30</accession>